<evidence type="ECO:0008006" key="9">
    <source>
        <dbReference type="Google" id="ProtNLM"/>
    </source>
</evidence>
<name>A0A6M7UKU3_9HYPH</name>
<feature type="transmembrane region" description="Helical" evidence="6">
    <location>
        <begin position="46"/>
        <end position="65"/>
    </location>
</feature>
<dbReference type="Pfam" id="PF01810">
    <property type="entry name" value="LysE"/>
    <property type="match status" value="1"/>
</dbReference>
<dbReference type="PANTHER" id="PTHR30086">
    <property type="entry name" value="ARGININE EXPORTER PROTEIN ARGO"/>
    <property type="match status" value="1"/>
</dbReference>
<comment type="subcellular location">
    <subcellularLocation>
        <location evidence="1">Cell membrane</location>
        <topology evidence="1">Multi-pass membrane protein</topology>
    </subcellularLocation>
</comment>
<keyword evidence="8" id="KW-1185">Reference proteome</keyword>
<evidence type="ECO:0000256" key="1">
    <source>
        <dbReference type="ARBA" id="ARBA00004651"/>
    </source>
</evidence>
<dbReference type="AlphaFoldDB" id="A0A6M7UKU3"/>
<feature type="transmembrane region" description="Helical" evidence="6">
    <location>
        <begin position="113"/>
        <end position="133"/>
    </location>
</feature>
<dbReference type="InterPro" id="IPR001123">
    <property type="entry name" value="LeuE-type"/>
</dbReference>
<dbReference type="GO" id="GO:0015171">
    <property type="term" value="F:amino acid transmembrane transporter activity"/>
    <property type="evidence" value="ECO:0007669"/>
    <property type="project" value="TreeGrafter"/>
</dbReference>
<dbReference type="PANTHER" id="PTHR30086:SF20">
    <property type="entry name" value="ARGININE EXPORTER PROTEIN ARGO-RELATED"/>
    <property type="match status" value="1"/>
</dbReference>
<protein>
    <recommendedName>
        <fullName evidence="9">LysE family translocator</fullName>
    </recommendedName>
</protein>
<keyword evidence="5 6" id="KW-0472">Membrane</keyword>
<accession>A0A6M7UKU3</accession>
<dbReference type="EMBL" id="CP033361">
    <property type="protein sequence ID" value="QKC77911.1"/>
    <property type="molecule type" value="Genomic_DNA"/>
</dbReference>
<organism evidence="7 8">
    <name type="scientific">Mesorhizobium erdmanii</name>
    <dbReference type="NCBI Taxonomy" id="1777866"/>
    <lineage>
        <taxon>Bacteria</taxon>
        <taxon>Pseudomonadati</taxon>
        <taxon>Pseudomonadota</taxon>
        <taxon>Alphaproteobacteria</taxon>
        <taxon>Hyphomicrobiales</taxon>
        <taxon>Phyllobacteriaceae</taxon>
        <taxon>Mesorhizobium</taxon>
    </lineage>
</organism>
<sequence>MSKQLTKAGRPLPALASIWPRLVPGSEPRRRAANGRSVRMSGTADLFLSAMRGALLGFAVAAPIGPTGLLCVQRTIAGGIAPGLATGYGAATTHSVYASIAAAGLGAVAHLLIGWHMLLQLCAGLFLLYMAVTAARLTPSLDSALQRRMPSGRAYVTGLIWTLGNPMTLLGFFTLTPGILGAGMPSWQTLALVSAGVLLGSAAWWTTLTLATNHLRKRLSARGLRTVNLVFSSGLFVFALSLLASALRIGLLS</sequence>
<feature type="transmembrane region" description="Helical" evidence="6">
    <location>
        <begin position="187"/>
        <end position="208"/>
    </location>
</feature>
<evidence type="ECO:0000256" key="2">
    <source>
        <dbReference type="ARBA" id="ARBA00022475"/>
    </source>
</evidence>
<dbReference type="KEGG" id="merd:EB233_22420"/>
<evidence type="ECO:0000256" key="6">
    <source>
        <dbReference type="SAM" id="Phobius"/>
    </source>
</evidence>
<gene>
    <name evidence="7" type="ORF">EB233_22420</name>
</gene>
<dbReference type="GO" id="GO:0005886">
    <property type="term" value="C:plasma membrane"/>
    <property type="evidence" value="ECO:0007669"/>
    <property type="project" value="UniProtKB-SubCell"/>
</dbReference>
<evidence type="ECO:0000313" key="8">
    <source>
        <dbReference type="Proteomes" id="UP000503339"/>
    </source>
</evidence>
<keyword evidence="3 6" id="KW-0812">Transmembrane</keyword>
<feature type="transmembrane region" description="Helical" evidence="6">
    <location>
        <begin position="229"/>
        <end position="251"/>
    </location>
</feature>
<proteinExistence type="predicted"/>
<keyword evidence="2" id="KW-1003">Cell membrane</keyword>
<evidence type="ECO:0000313" key="7">
    <source>
        <dbReference type="EMBL" id="QKC77911.1"/>
    </source>
</evidence>
<keyword evidence="4 6" id="KW-1133">Transmembrane helix</keyword>
<reference evidence="7 8" key="1">
    <citation type="submission" date="2018-10" db="EMBL/GenBank/DDBJ databases">
        <authorList>
            <person name="Perry B.J."/>
            <person name="Sullivan J.T."/>
            <person name="Murphy R.J.T."/>
            <person name="Ramsay J.P."/>
            <person name="Ronson C.W."/>
        </authorList>
    </citation>
    <scope>NUCLEOTIDE SEQUENCE [LARGE SCALE GENOMIC DNA]</scope>
    <source>
        <strain evidence="7 8">NZP2014</strain>
    </source>
</reference>
<evidence type="ECO:0000256" key="4">
    <source>
        <dbReference type="ARBA" id="ARBA00022989"/>
    </source>
</evidence>
<evidence type="ECO:0000256" key="3">
    <source>
        <dbReference type="ARBA" id="ARBA00022692"/>
    </source>
</evidence>
<feature type="transmembrane region" description="Helical" evidence="6">
    <location>
        <begin position="154"/>
        <end position="175"/>
    </location>
</feature>
<dbReference type="Proteomes" id="UP000503339">
    <property type="component" value="Chromosome"/>
</dbReference>
<evidence type="ECO:0000256" key="5">
    <source>
        <dbReference type="ARBA" id="ARBA00023136"/>
    </source>
</evidence>